<evidence type="ECO:0000256" key="14">
    <source>
        <dbReference type="ARBA" id="ARBA00022884"/>
    </source>
</evidence>
<organism evidence="21">
    <name type="scientific">marine sediment metagenome</name>
    <dbReference type="NCBI Taxonomy" id="412755"/>
    <lineage>
        <taxon>unclassified sequences</taxon>
        <taxon>metagenomes</taxon>
        <taxon>ecological metagenomes</taxon>
    </lineage>
</organism>
<dbReference type="GO" id="GO:0000049">
    <property type="term" value="F:tRNA binding"/>
    <property type="evidence" value="ECO:0007669"/>
    <property type="project" value="UniProtKB-KW"/>
</dbReference>
<dbReference type="GO" id="GO:0009328">
    <property type="term" value="C:phenylalanine-tRNA ligase complex"/>
    <property type="evidence" value="ECO:0007669"/>
    <property type="project" value="TreeGrafter"/>
</dbReference>
<keyword evidence="13" id="KW-0460">Magnesium</keyword>
<dbReference type="SMART" id="SM00874">
    <property type="entry name" value="B5"/>
    <property type="match status" value="1"/>
</dbReference>
<dbReference type="SUPFAM" id="SSF55681">
    <property type="entry name" value="Class II aaRS and biotin synthetases"/>
    <property type="match status" value="1"/>
</dbReference>
<evidence type="ECO:0000256" key="13">
    <source>
        <dbReference type="ARBA" id="ARBA00022842"/>
    </source>
</evidence>
<dbReference type="Gene3D" id="3.30.56.10">
    <property type="match status" value="2"/>
</dbReference>
<comment type="similarity">
    <text evidence="3">Belongs to the phenylalanyl-tRNA synthetase beta subunit family. Type 1 subfamily.</text>
</comment>
<dbReference type="AlphaFoldDB" id="A0A0F9N883"/>
<name>A0A0F9N883_9ZZZZ</name>
<evidence type="ECO:0000313" key="21">
    <source>
        <dbReference type="EMBL" id="KKN08072.1"/>
    </source>
</evidence>
<dbReference type="InterPro" id="IPR005147">
    <property type="entry name" value="tRNA_synthase_B5-dom"/>
</dbReference>
<dbReference type="EC" id="6.1.1.20" evidence="5"/>
<dbReference type="InterPro" id="IPR041616">
    <property type="entry name" value="PheRS_beta_core"/>
</dbReference>
<dbReference type="FunFam" id="3.30.56.10:FF:000002">
    <property type="entry name" value="Phenylalanine--tRNA ligase beta subunit"/>
    <property type="match status" value="1"/>
</dbReference>
<comment type="catalytic activity">
    <reaction evidence="18">
        <text>tRNA(Phe) + L-phenylalanine + ATP = L-phenylalanyl-tRNA(Phe) + AMP + diphosphate + H(+)</text>
        <dbReference type="Rhea" id="RHEA:19413"/>
        <dbReference type="Rhea" id="RHEA-COMP:9668"/>
        <dbReference type="Rhea" id="RHEA-COMP:9699"/>
        <dbReference type="ChEBI" id="CHEBI:15378"/>
        <dbReference type="ChEBI" id="CHEBI:30616"/>
        <dbReference type="ChEBI" id="CHEBI:33019"/>
        <dbReference type="ChEBI" id="CHEBI:58095"/>
        <dbReference type="ChEBI" id="CHEBI:78442"/>
        <dbReference type="ChEBI" id="CHEBI:78531"/>
        <dbReference type="ChEBI" id="CHEBI:456215"/>
        <dbReference type="EC" id="6.1.1.20"/>
    </reaction>
</comment>
<evidence type="ECO:0000256" key="12">
    <source>
        <dbReference type="ARBA" id="ARBA00022840"/>
    </source>
</evidence>
<keyword evidence="8" id="KW-0820">tRNA-binding</keyword>
<dbReference type="EMBL" id="LAZR01004498">
    <property type="protein sequence ID" value="KKN08072.1"/>
    <property type="molecule type" value="Genomic_DNA"/>
</dbReference>
<dbReference type="SMART" id="SM00873">
    <property type="entry name" value="B3_4"/>
    <property type="match status" value="1"/>
</dbReference>
<evidence type="ECO:0000256" key="5">
    <source>
        <dbReference type="ARBA" id="ARBA00012814"/>
    </source>
</evidence>
<dbReference type="Pfam" id="PF03147">
    <property type="entry name" value="FDX-ACB"/>
    <property type="match status" value="1"/>
</dbReference>
<dbReference type="Pfam" id="PF17759">
    <property type="entry name" value="tRNA_synthFbeta"/>
    <property type="match status" value="1"/>
</dbReference>
<dbReference type="GO" id="GO:0006432">
    <property type="term" value="P:phenylalanyl-tRNA aminoacylation"/>
    <property type="evidence" value="ECO:0007669"/>
    <property type="project" value="InterPro"/>
</dbReference>
<dbReference type="NCBIfam" id="TIGR00472">
    <property type="entry name" value="pheT_bact"/>
    <property type="match status" value="1"/>
</dbReference>
<gene>
    <name evidence="21" type="ORF">LCGC14_1060490</name>
</gene>
<dbReference type="Gene3D" id="3.50.40.10">
    <property type="entry name" value="Phenylalanyl-trna Synthetase, Chain B, domain 3"/>
    <property type="match status" value="1"/>
</dbReference>
<feature type="domain" description="B5" evidence="20">
    <location>
        <begin position="288"/>
        <end position="364"/>
    </location>
</feature>
<keyword evidence="11" id="KW-0547">Nucleotide-binding</keyword>
<proteinExistence type="inferred from homology"/>
<keyword evidence="10" id="KW-0479">Metal-binding</keyword>
<evidence type="ECO:0000256" key="2">
    <source>
        <dbReference type="ARBA" id="ARBA00004496"/>
    </source>
</evidence>
<dbReference type="FunFam" id="3.50.40.10:FF:000001">
    <property type="entry name" value="Phenylalanine--tRNA ligase beta subunit"/>
    <property type="match status" value="1"/>
</dbReference>
<dbReference type="FunFam" id="3.30.70.380:FF:000001">
    <property type="entry name" value="Phenylalanine--tRNA ligase beta subunit"/>
    <property type="match status" value="1"/>
</dbReference>
<dbReference type="PROSITE" id="PS51483">
    <property type="entry name" value="B5"/>
    <property type="match status" value="1"/>
</dbReference>
<comment type="subunit">
    <text evidence="4">Tetramer of two alpha and two beta subunits.</text>
</comment>
<dbReference type="HAMAP" id="MF_00283">
    <property type="entry name" value="Phe_tRNA_synth_beta1"/>
    <property type="match status" value="1"/>
</dbReference>
<evidence type="ECO:0000256" key="10">
    <source>
        <dbReference type="ARBA" id="ARBA00022723"/>
    </source>
</evidence>
<dbReference type="InterPro" id="IPR045060">
    <property type="entry name" value="Phe-tRNA-ligase_IIc_bsu"/>
</dbReference>
<evidence type="ECO:0000256" key="17">
    <source>
        <dbReference type="ARBA" id="ARBA00033189"/>
    </source>
</evidence>
<dbReference type="PANTHER" id="PTHR10947">
    <property type="entry name" value="PHENYLALANYL-TRNA SYNTHETASE BETA CHAIN AND LEUCINE-RICH REPEAT-CONTAINING PROTEIN 47"/>
    <property type="match status" value="1"/>
</dbReference>
<evidence type="ECO:0000256" key="16">
    <source>
        <dbReference type="ARBA" id="ARBA00023146"/>
    </source>
</evidence>
<keyword evidence="12" id="KW-0067">ATP-binding</keyword>
<dbReference type="SUPFAM" id="SSF54991">
    <property type="entry name" value="Anticodon-binding domain of PheRS"/>
    <property type="match status" value="1"/>
</dbReference>
<dbReference type="InterPro" id="IPR045864">
    <property type="entry name" value="aa-tRNA-synth_II/BPL/LPL"/>
</dbReference>
<evidence type="ECO:0000259" key="19">
    <source>
        <dbReference type="PROSITE" id="PS51447"/>
    </source>
</evidence>
<feature type="domain" description="FDX-ACB" evidence="19">
    <location>
        <begin position="577"/>
        <end position="670"/>
    </location>
</feature>
<reference evidence="21" key="1">
    <citation type="journal article" date="2015" name="Nature">
        <title>Complex archaea that bridge the gap between prokaryotes and eukaryotes.</title>
        <authorList>
            <person name="Spang A."/>
            <person name="Saw J.H."/>
            <person name="Jorgensen S.L."/>
            <person name="Zaremba-Niedzwiedzka K."/>
            <person name="Martijn J."/>
            <person name="Lind A.E."/>
            <person name="van Eijk R."/>
            <person name="Schleper C."/>
            <person name="Guy L."/>
            <person name="Ettema T.J."/>
        </authorList>
    </citation>
    <scope>NUCLEOTIDE SEQUENCE</scope>
</reference>
<dbReference type="InterPro" id="IPR004532">
    <property type="entry name" value="Phe-tRNA-ligase_IIc_bsu_bact"/>
</dbReference>
<evidence type="ECO:0000256" key="4">
    <source>
        <dbReference type="ARBA" id="ARBA00011209"/>
    </source>
</evidence>
<dbReference type="SUPFAM" id="SSF46955">
    <property type="entry name" value="Putative DNA-binding domain"/>
    <property type="match status" value="2"/>
</dbReference>
<evidence type="ECO:0000256" key="6">
    <source>
        <dbReference type="ARBA" id="ARBA00017032"/>
    </source>
</evidence>
<protein>
    <recommendedName>
        <fullName evidence="6">Phenylalanine--tRNA ligase beta subunit</fullName>
        <ecNumber evidence="5">6.1.1.20</ecNumber>
    </recommendedName>
    <alternativeName>
        <fullName evidence="17">Phenylalanyl-tRNA synthetase beta subunit</fullName>
    </alternativeName>
</protein>
<dbReference type="GO" id="GO:0004826">
    <property type="term" value="F:phenylalanine-tRNA ligase activity"/>
    <property type="evidence" value="ECO:0007669"/>
    <property type="project" value="UniProtKB-EC"/>
</dbReference>
<dbReference type="InterPro" id="IPR009061">
    <property type="entry name" value="DNA-bd_dom_put_sf"/>
</dbReference>
<evidence type="ECO:0000256" key="11">
    <source>
        <dbReference type="ARBA" id="ARBA00022741"/>
    </source>
</evidence>
<dbReference type="InterPro" id="IPR020825">
    <property type="entry name" value="Phe-tRNA_synthase-like_B3/B4"/>
</dbReference>
<keyword evidence="9" id="KW-0436">Ligase</keyword>
<dbReference type="SUPFAM" id="SSF56037">
    <property type="entry name" value="PheT/TilS domain"/>
    <property type="match status" value="1"/>
</dbReference>
<keyword evidence="14" id="KW-0694">RNA-binding</keyword>
<dbReference type="Pfam" id="PF03483">
    <property type="entry name" value="B3_4"/>
    <property type="match status" value="1"/>
</dbReference>
<keyword evidence="16" id="KW-0030">Aminoacyl-tRNA synthetase</keyword>
<dbReference type="GO" id="GO:0000287">
    <property type="term" value="F:magnesium ion binding"/>
    <property type="evidence" value="ECO:0007669"/>
    <property type="project" value="InterPro"/>
</dbReference>
<dbReference type="Pfam" id="PF03484">
    <property type="entry name" value="B5"/>
    <property type="match status" value="1"/>
</dbReference>
<dbReference type="GO" id="GO:0005524">
    <property type="term" value="F:ATP binding"/>
    <property type="evidence" value="ECO:0007669"/>
    <property type="project" value="UniProtKB-KW"/>
</dbReference>
<dbReference type="InterPro" id="IPR036690">
    <property type="entry name" value="Fdx_antiC-bd_sf"/>
</dbReference>
<evidence type="ECO:0000256" key="15">
    <source>
        <dbReference type="ARBA" id="ARBA00022917"/>
    </source>
</evidence>
<dbReference type="Gene3D" id="3.30.930.10">
    <property type="entry name" value="Bira Bifunctional Protein, Domain 2"/>
    <property type="match status" value="1"/>
</dbReference>
<keyword evidence="7" id="KW-0963">Cytoplasm</keyword>
<evidence type="ECO:0000256" key="1">
    <source>
        <dbReference type="ARBA" id="ARBA00001946"/>
    </source>
</evidence>
<evidence type="ECO:0000256" key="7">
    <source>
        <dbReference type="ARBA" id="ARBA00022490"/>
    </source>
</evidence>
<evidence type="ECO:0000256" key="9">
    <source>
        <dbReference type="ARBA" id="ARBA00022598"/>
    </source>
</evidence>
<evidence type="ECO:0000256" key="18">
    <source>
        <dbReference type="ARBA" id="ARBA00049255"/>
    </source>
</evidence>
<dbReference type="InterPro" id="IPR005146">
    <property type="entry name" value="B3/B4_tRNA-bd"/>
</dbReference>
<dbReference type="FunFam" id="3.30.56.10:FF:000001">
    <property type="entry name" value="Phenylalanine--tRNA ligase beta subunit"/>
    <property type="match status" value="1"/>
</dbReference>
<sequence length="671" mass="75882">MKVSYNWLKDYVKHNFSVKELSERLTNVGLVVDTTTPIDKDSCLDIEVTSNRPDCLGFIGIAREVAAVACNELIIPDVDYATISEDVKDITNVTVKDKELCPRYTARIIKNVSMGPSPEWLQKKINTIGLRPVNNIVDITNYVLMESGQPLHAFDFDKLSGKKITVRRALNGEVMVAIDGSKCTLTPDMLVIADSRKPVAIAGIIGGRDTEVSDTTKNILLESAFFEPGNVRRTSRKLGIRTDSSYRFERRVDPECVDWASRRAAKLIQEIAGGEIAEGVIDRNYLKKEKTNVTLRIARLNSLLGIHIEKDLVKDIMERLQFKIISETKTSLKVNVPTFRGDVYREIDLIEEVARIHGYDNIPTKSNIGLKPIQENKFDLVVEKVRNIISGLGFSEVITDSIVGNSQNQHDAIWSDNSSIKIMNPIRQDENLLRKTLVHNLLRVKKHNQNYGIEKTQIYELSKVYLPQKNDKIPEEKECLCILGEEGFLSLKGVVEAIHKHLNIEHKLESTPYRFDLFRPGKSAKLKLGGKVLGYIGELSSGTIKGHDFRSTPCITELNFNLLVDMANLESSFQKIPSFPTMMRDLAIVSDEKITWNDIRGCIESLKIDYVDGIEFFDVYRGKQVEQGKKSIAFRLIFRADDRTLKSEEVDALQEKILENLNKILGVKLRT</sequence>
<dbReference type="SMART" id="SM00896">
    <property type="entry name" value="FDX-ACB"/>
    <property type="match status" value="1"/>
</dbReference>
<comment type="subcellular location">
    <subcellularLocation>
        <location evidence="2">Cytoplasm</location>
    </subcellularLocation>
</comment>
<dbReference type="Gene3D" id="3.30.70.380">
    <property type="entry name" value="Ferrodoxin-fold anticodon-binding domain"/>
    <property type="match status" value="1"/>
</dbReference>
<dbReference type="PROSITE" id="PS51447">
    <property type="entry name" value="FDX_ACB"/>
    <property type="match status" value="1"/>
</dbReference>
<evidence type="ECO:0000259" key="20">
    <source>
        <dbReference type="PROSITE" id="PS51483"/>
    </source>
</evidence>
<accession>A0A0F9N883</accession>
<comment type="caution">
    <text evidence="21">The sequence shown here is derived from an EMBL/GenBank/DDBJ whole genome shotgun (WGS) entry which is preliminary data.</text>
</comment>
<evidence type="ECO:0000256" key="3">
    <source>
        <dbReference type="ARBA" id="ARBA00008653"/>
    </source>
</evidence>
<comment type="cofactor">
    <cofactor evidence="1">
        <name>Mg(2+)</name>
        <dbReference type="ChEBI" id="CHEBI:18420"/>
    </cofactor>
</comment>
<dbReference type="PANTHER" id="PTHR10947:SF0">
    <property type="entry name" value="PHENYLALANINE--TRNA LIGASE BETA SUBUNIT"/>
    <property type="match status" value="1"/>
</dbReference>
<dbReference type="InterPro" id="IPR005121">
    <property type="entry name" value="Fdx_antiC-bd"/>
</dbReference>
<evidence type="ECO:0000256" key="8">
    <source>
        <dbReference type="ARBA" id="ARBA00022555"/>
    </source>
</evidence>
<keyword evidence="15" id="KW-0648">Protein biosynthesis</keyword>